<dbReference type="PANTHER" id="PTHR10578">
    <property type="entry name" value="S -2-HYDROXY-ACID OXIDASE-RELATED"/>
    <property type="match status" value="1"/>
</dbReference>
<keyword evidence="6" id="KW-0349">Heme</keyword>
<evidence type="ECO:0000256" key="8">
    <source>
        <dbReference type="ARBA" id="ARBA00022643"/>
    </source>
</evidence>
<comment type="cofactor">
    <cofactor evidence="2">
        <name>heme b</name>
        <dbReference type="ChEBI" id="CHEBI:60344"/>
    </cofactor>
</comment>
<dbReference type="AlphaFoldDB" id="A0A4U0XCH4"/>
<evidence type="ECO:0000256" key="16">
    <source>
        <dbReference type="ARBA" id="ARBA00061589"/>
    </source>
</evidence>
<sequence length="494" mass="54376">MEFSSLLPTHEMAKHNSPQDCWIVVDDEVWDVTAFAPQHPGGASSILNYAGRDATKAYAEYHAPSLIKDNLPLSCFKGNLDRSTIDKTWARDPSSNAAASGSNPTQAQSDEEKPPLHSIINSYDFEAVAARTASKKTYAFYSTAATDCWSRDMNESMYKRIWFRPRVLHDVSQIDTSTTILGNKVNMPVFICPTGLARMIHPEAEKALGRAAKATGIIEVLSTSASHPVEDIVAQAPDHPFFFQLYVNRERKKSEEVIAKAERLGFKAIFVTVDAAGRGKRESDERLVVDELVINPVTGERANTDKKGGGLTRMMGSYIDQSLTWSDLAWIRSLTTLPIVLKGITTAADAKLAMQHKVDGILLSNHGGRNLDYSPPSILLLLEMHKLCPEVFGQMEVYVDGGIRRGGDIVKALCLGAKAVGIGRTFLYALNYGTEGAEHLVEILKDEMESVMKLLGIKDLSECHPGLVNTADVDHLIPSTEGHPYAKWRPKPRL</sequence>
<dbReference type="SUPFAM" id="SSF51395">
    <property type="entry name" value="FMN-linked oxidoreductases"/>
    <property type="match status" value="1"/>
</dbReference>
<comment type="subcellular location">
    <subcellularLocation>
        <location evidence="3">Mitochondrion intermembrane space</location>
    </subcellularLocation>
</comment>
<dbReference type="SMART" id="SM01117">
    <property type="entry name" value="Cyt-b5"/>
    <property type="match status" value="1"/>
</dbReference>
<comment type="caution">
    <text evidence="25">The sequence shown here is derived from an EMBL/GenBank/DDBJ whole genome shotgun (WGS) entry which is preliminary data.</text>
</comment>
<dbReference type="EMBL" id="NAJQ01000262">
    <property type="protein sequence ID" value="TKA73506.1"/>
    <property type="molecule type" value="Genomic_DNA"/>
</dbReference>
<comment type="catalytic activity">
    <reaction evidence="14">
        <text>(S)-lactate + 2 Fe(III)-[cytochrome c] = 2 Fe(II)-[cytochrome c] + pyruvate + 2 H(+)</text>
        <dbReference type="Rhea" id="RHEA:19909"/>
        <dbReference type="Rhea" id="RHEA-COMP:10350"/>
        <dbReference type="Rhea" id="RHEA-COMP:14399"/>
        <dbReference type="ChEBI" id="CHEBI:15361"/>
        <dbReference type="ChEBI" id="CHEBI:15378"/>
        <dbReference type="ChEBI" id="CHEBI:16651"/>
        <dbReference type="ChEBI" id="CHEBI:29033"/>
        <dbReference type="ChEBI" id="CHEBI:29034"/>
        <dbReference type="EC" id="1.1.2.3"/>
    </reaction>
    <physiologicalReaction direction="left-to-right" evidence="14">
        <dbReference type="Rhea" id="RHEA:19910"/>
    </physiologicalReaction>
</comment>
<evidence type="ECO:0000256" key="20">
    <source>
        <dbReference type="ARBA" id="ARBA00078774"/>
    </source>
</evidence>
<evidence type="ECO:0000256" key="18">
    <source>
        <dbReference type="ARBA" id="ARBA00068515"/>
    </source>
</evidence>
<evidence type="ECO:0000256" key="21">
    <source>
        <dbReference type="ARBA" id="ARBA00078938"/>
    </source>
</evidence>
<dbReference type="STRING" id="329884.A0A4U0XCH4"/>
<feature type="domain" description="FMN hydroxy acid dehydrogenase" evidence="24">
    <location>
        <begin position="114"/>
        <end position="473"/>
    </location>
</feature>
<evidence type="ECO:0000256" key="4">
    <source>
        <dbReference type="ARBA" id="ARBA00011881"/>
    </source>
</evidence>
<keyword evidence="8" id="KW-0288">FMN</keyword>
<dbReference type="InterPro" id="IPR000262">
    <property type="entry name" value="FMN-dep_DH"/>
</dbReference>
<keyword evidence="11" id="KW-0560">Oxidoreductase</keyword>
<dbReference type="EC" id="1.1.2.3" evidence="17"/>
<comment type="similarity">
    <text evidence="16">In the N-terminal section; belongs to the cytochrome b5 family.</text>
</comment>
<evidence type="ECO:0000256" key="6">
    <source>
        <dbReference type="ARBA" id="ARBA00022617"/>
    </source>
</evidence>
<protein>
    <recommendedName>
        <fullName evidence="18">L-lactate dehydrogenase (cytochrome)</fullName>
        <ecNumber evidence="17">1.1.2.3</ecNumber>
    </recommendedName>
    <alternativeName>
        <fullName evidence="20">Cytochrome b2</fullName>
    </alternativeName>
    <alternativeName>
        <fullName evidence="19">Flavocytochrome b2</fullName>
    </alternativeName>
    <alternativeName>
        <fullName evidence="21">L-lactate ferricytochrome c oxidoreductase</fullName>
    </alternativeName>
</protein>
<evidence type="ECO:0000256" key="2">
    <source>
        <dbReference type="ARBA" id="ARBA00001970"/>
    </source>
</evidence>
<keyword evidence="7" id="KW-0285">Flavoprotein</keyword>
<keyword evidence="5" id="KW-0813">Transport</keyword>
<evidence type="ECO:0000313" key="25">
    <source>
        <dbReference type="EMBL" id="TKA73506.1"/>
    </source>
</evidence>
<evidence type="ECO:0000256" key="12">
    <source>
        <dbReference type="ARBA" id="ARBA00023004"/>
    </source>
</evidence>
<evidence type="ECO:0000256" key="11">
    <source>
        <dbReference type="ARBA" id="ARBA00023002"/>
    </source>
</evidence>
<keyword evidence="10" id="KW-0809">Transit peptide</keyword>
<evidence type="ECO:0000256" key="5">
    <source>
        <dbReference type="ARBA" id="ARBA00022448"/>
    </source>
</evidence>
<evidence type="ECO:0000256" key="19">
    <source>
        <dbReference type="ARBA" id="ARBA00075949"/>
    </source>
</evidence>
<dbReference type="GO" id="GO:0046872">
    <property type="term" value="F:metal ion binding"/>
    <property type="evidence" value="ECO:0007669"/>
    <property type="project" value="UniProtKB-KW"/>
</dbReference>
<dbReference type="PROSITE" id="PS50255">
    <property type="entry name" value="CYTOCHROME_B5_2"/>
    <property type="match status" value="1"/>
</dbReference>
<dbReference type="PROSITE" id="PS51349">
    <property type="entry name" value="FMN_HYDROXY_ACID_DH_2"/>
    <property type="match status" value="1"/>
</dbReference>
<evidence type="ECO:0000313" key="26">
    <source>
        <dbReference type="Proteomes" id="UP000309340"/>
    </source>
</evidence>
<dbReference type="InterPro" id="IPR013785">
    <property type="entry name" value="Aldolase_TIM"/>
</dbReference>
<feature type="compositionally biased region" description="Low complexity" evidence="22">
    <location>
        <begin position="94"/>
        <end position="103"/>
    </location>
</feature>
<dbReference type="Gene3D" id="3.20.20.70">
    <property type="entry name" value="Aldolase class I"/>
    <property type="match status" value="1"/>
</dbReference>
<evidence type="ECO:0000256" key="22">
    <source>
        <dbReference type="SAM" id="MobiDB-lite"/>
    </source>
</evidence>
<comment type="cofactor">
    <cofactor evidence="1">
        <name>FMN</name>
        <dbReference type="ChEBI" id="CHEBI:58210"/>
    </cofactor>
</comment>
<comment type="subunit">
    <text evidence="4">Homotetramer.</text>
</comment>
<keyword evidence="13" id="KW-0496">Mitochondrion</keyword>
<feature type="region of interest" description="Disordered" evidence="22">
    <location>
        <begin position="91"/>
        <end position="115"/>
    </location>
</feature>
<dbReference type="PANTHER" id="PTHR10578:SF104">
    <property type="entry name" value="CYTOCHROME B2, MITOCHONDRIAL-RELATED"/>
    <property type="match status" value="1"/>
</dbReference>
<dbReference type="Proteomes" id="UP000309340">
    <property type="component" value="Unassembled WGS sequence"/>
</dbReference>
<keyword evidence="26" id="KW-1185">Reference proteome</keyword>
<dbReference type="Pfam" id="PF00173">
    <property type="entry name" value="Cyt-b5"/>
    <property type="match status" value="1"/>
</dbReference>
<evidence type="ECO:0000256" key="7">
    <source>
        <dbReference type="ARBA" id="ARBA00022630"/>
    </source>
</evidence>
<gene>
    <name evidence="25" type="ORF">B0A55_05501</name>
</gene>
<dbReference type="FunFam" id="3.10.120.10:FF:000009">
    <property type="entry name" value="Cytochrome b2, mitochondrial, putative"/>
    <property type="match status" value="1"/>
</dbReference>
<dbReference type="InterPro" id="IPR037458">
    <property type="entry name" value="L-MDH/L-LDH_FMN-bd"/>
</dbReference>
<dbReference type="InterPro" id="IPR036400">
    <property type="entry name" value="Cyt_B5-like_heme/steroid_sf"/>
</dbReference>
<dbReference type="FunFam" id="3.20.20.70:FF:000062">
    <property type="entry name" value="Cytochrome b2, mitochondrial, putative"/>
    <property type="match status" value="1"/>
</dbReference>
<comment type="similarity">
    <text evidence="15">In the C-terminal section; belongs to the FMN-dependent alpha-hydroxy acid dehydrogenase family.</text>
</comment>
<reference evidence="25 26" key="1">
    <citation type="submission" date="2017-03" db="EMBL/GenBank/DDBJ databases">
        <title>Genomes of endolithic fungi from Antarctica.</title>
        <authorList>
            <person name="Coleine C."/>
            <person name="Masonjones S."/>
            <person name="Stajich J.E."/>
        </authorList>
    </citation>
    <scope>NUCLEOTIDE SEQUENCE [LARGE SCALE GENOMIC DNA]</scope>
    <source>
        <strain evidence="25 26">CCFEE 5184</strain>
    </source>
</reference>
<evidence type="ECO:0000256" key="10">
    <source>
        <dbReference type="ARBA" id="ARBA00022946"/>
    </source>
</evidence>
<keyword evidence="9" id="KW-0479">Metal-binding</keyword>
<dbReference type="InterPro" id="IPR037396">
    <property type="entry name" value="FMN_HAD"/>
</dbReference>
<dbReference type="Gene3D" id="3.10.120.10">
    <property type="entry name" value="Cytochrome b5-like heme/steroid binding domain"/>
    <property type="match status" value="1"/>
</dbReference>
<evidence type="ECO:0000259" key="24">
    <source>
        <dbReference type="PROSITE" id="PS51349"/>
    </source>
</evidence>
<dbReference type="CDD" id="cd02922">
    <property type="entry name" value="FCB2_FMN"/>
    <property type="match status" value="1"/>
</dbReference>
<evidence type="ECO:0000256" key="3">
    <source>
        <dbReference type="ARBA" id="ARBA00004569"/>
    </source>
</evidence>
<evidence type="ECO:0000256" key="15">
    <source>
        <dbReference type="ARBA" id="ARBA00061137"/>
    </source>
</evidence>
<evidence type="ECO:0000256" key="17">
    <source>
        <dbReference type="ARBA" id="ARBA00066458"/>
    </source>
</evidence>
<dbReference type="OrthoDB" id="1925334at2759"/>
<dbReference type="GO" id="GO:0005758">
    <property type="term" value="C:mitochondrial intermembrane space"/>
    <property type="evidence" value="ECO:0007669"/>
    <property type="project" value="UniProtKB-SubCell"/>
</dbReference>
<dbReference type="InterPro" id="IPR001199">
    <property type="entry name" value="Cyt_B5-like_heme/steroid-bd"/>
</dbReference>
<dbReference type="GO" id="GO:0004460">
    <property type="term" value="F:L-lactate dehydrogenase (cytochrome) activity"/>
    <property type="evidence" value="ECO:0007669"/>
    <property type="project" value="UniProtKB-EC"/>
</dbReference>
<accession>A0A4U0XCH4</accession>
<evidence type="ECO:0000256" key="14">
    <source>
        <dbReference type="ARBA" id="ARBA00052399"/>
    </source>
</evidence>
<feature type="domain" description="Cytochrome b5 heme-binding" evidence="23">
    <location>
        <begin position="4"/>
        <end position="81"/>
    </location>
</feature>
<dbReference type="SUPFAM" id="SSF55856">
    <property type="entry name" value="Cytochrome b5-like heme/steroid binding domain"/>
    <property type="match status" value="1"/>
</dbReference>
<evidence type="ECO:0000256" key="1">
    <source>
        <dbReference type="ARBA" id="ARBA00001917"/>
    </source>
</evidence>
<proteinExistence type="inferred from homology"/>
<evidence type="ECO:0000259" key="23">
    <source>
        <dbReference type="PROSITE" id="PS50255"/>
    </source>
</evidence>
<keyword evidence="12" id="KW-0408">Iron</keyword>
<name>A0A4U0XCH4_9PEZI</name>
<dbReference type="Pfam" id="PF01070">
    <property type="entry name" value="FMN_dh"/>
    <property type="match status" value="1"/>
</dbReference>
<evidence type="ECO:0000256" key="9">
    <source>
        <dbReference type="ARBA" id="ARBA00022723"/>
    </source>
</evidence>
<evidence type="ECO:0000256" key="13">
    <source>
        <dbReference type="ARBA" id="ARBA00023128"/>
    </source>
</evidence>
<organism evidence="25 26">
    <name type="scientific">Friedmanniomyces simplex</name>
    <dbReference type="NCBI Taxonomy" id="329884"/>
    <lineage>
        <taxon>Eukaryota</taxon>
        <taxon>Fungi</taxon>
        <taxon>Dikarya</taxon>
        <taxon>Ascomycota</taxon>
        <taxon>Pezizomycotina</taxon>
        <taxon>Dothideomycetes</taxon>
        <taxon>Dothideomycetidae</taxon>
        <taxon>Mycosphaerellales</taxon>
        <taxon>Teratosphaeriaceae</taxon>
        <taxon>Friedmanniomyces</taxon>
    </lineage>
</organism>